<evidence type="ECO:0000256" key="3">
    <source>
        <dbReference type="PROSITE-ProRule" id="PRU00169"/>
    </source>
</evidence>
<dbReference type="InterPro" id="IPR000792">
    <property type="entry name" value="Tscrpt_reg_LuxR_C"/>
</dbReference>
<dbReference type="AlphaFoldDB" id="A0A223SA69"/>
<keyword evidence="2 6" id="KW-0238">DNA-binding</keyword>
<dbReference type="PANTHER" id="PTHR43214:SF43">
    <property type="entry name" value="TWO-COMPONENT RESPONSE REGULATOR"/>
    <property type="match status" value="1"/>
</dbReference>
<feature type="domain" description="HTH luxR-type" evidence="4">
    <location>
        <begin position="154"/>
        <end position="219"/>
    </location>
</feature>
<dbReference type="SUPFAM" id="SSF52172">
    <property type="entry name" value="CheY-like"/>
    <property type="match status" value="1"/>
</dbReference>
<dbReference type="SMART" id="SM00448">
    <property type="entry name" value="REC"/>
    <property type="match status" value="1"/>
</dbReference>
<keyword evidence="1 3" id="KW-0597">Phosphoprotein</keyword>
<dbReference type="GO" id="GO:0006355">
    <property type="term" value="P:regulation of DNA-templated transcription"/>
    <property type="evidence" value="ECO:0007669"/>
    <property type="project" value="InterPro"/>
</dbReference>
<dbReference type="PRINTS" id="PR00038">
    <property type="entry name" value="HTHLUXR"/>
</dbReference>
<dbReference type="Gene3D" id="3.40.50.2300">
    <property type="match status" value="1"/>
</dbReference>
<proteinExistence type="predicted"/>
<dbReference type="GO" id="GO:0003677">
    <property type="term" value="F:DNA binding"/>
    <property type="evidence" value="ECO:0007669"/>
    <property type="project" value="UniProtKB-KW"/>
</dbReference>
<evidence type="ECO:0000256" key="2">
    <source>
        <dbReference type="ARBA" id="ARBA00023125"/>
    </source>
</evidence>
<dbReference type="Proteomes" id="UP000215005">
    <property type="component" value="Chromosome"/>
</dbReference>
<dbReference type="SMART" id="SM00421">
    <property type="entry name" value="HTH_LUXR"/>
    <property type="match status" value="1"/>
</dbReference>
<dbReference type="PANTHER" id="PTHR43214">
    <property type="entry name" value="TWO-COMPONENT RESPONSE REGULATOR"/>
    <property type="match status" value="1"/>
</dbReference>
<dbReference type="InterPro" id="IPR011006">
    <property type="entry name" value="CheY-like_superfamily"/>
</dbReference>
<dbReference type="PROSITE" id="PS50043">
    <property type="entry name" value="HTH_LUXR_2"/>
    <property type="match status" value="1"/>
</dbReference>
<evidence type="ECO:0000256" key="1">
    <source>
        <dbReference type="ARBA" id="ARBA00022553"/>
    </source>
</evidence>
<dbReference type="Pfam" id="PF00072">
    <property type="entry name" value="Response_reg"/>
    <property type="match status" value="1"/>
</dbReference>
<name>A0A223SA69_9ACTN</name>
<protein>
    <submittedName>
        <fullName evidence="6">DNA-binding response regulator</fullName>
    </submittedName>
</protein>
<dbReference type="InterPro" id="IPR058245">
    <property type="entry name" value="NreC/VraR/RcsB-like_REC"/>
</dbReference>
<dbReference type="InterPro" id="IPR001789">
    <property type="entry name" value="Sig_transdc_resp-reg_receiver"/>
</dbReference>
<dbReference type="PROSITE" id="PS50110">
    <property type="entry name" value="RESPONSE_REGULATORY"/>
    <property type="match status" value="1"/>
</dbReference>
<evidence type="ECO:0000313" key="6">
    <source>
        <dbReference type="EMBL" id="ASU85025.1"/>
    </source>
</evidence>
<dbReference type="InterPro" id="IPR039420">
    <property type="entry name" value="WalR-like"/>
</dbReference>
<feature type="modified residue" description="4-aspartylphosphate" evidence="3">
    <location>
        <position position="58"/>
    </location>
</feature>
<evidence type="ECO:0000259" key="5">
    <source>
        <dbReference type="PROSITE" id="PS50110"/>
    </source>
</evidence>
<dbReference type="RefSeq" id="WP_026125995.1">
    <property type="nucleotide sequence ID" value="NZ_ANBG01000267.1"/>
</dbReference>
<sequence length="222" mass="23841">MTCPPHRALVVDDNLVVRAGLVALLEATGEITVIGEAGDGQEAIDQAQRLRPDVILLDVRMPLVDGITAVEQLVPIAPVLMLTHTEDPEIIRTSLQRGASGYLVHGAFSIEELNKAVANVVAGDGNPLSPVAVRALVDAVREPEVKAAPPPPNHPPGYLGLTQREMEILNLIAKGLTNRQIAEQLFLTEKTVKNHVNRIFTKLQVSSRAAAIARWNGTDEAS</sequence>
<dbReference type="PROSITE" id="PS00622">
    <property type="entry name" value="HTH_LUXR_1"/>
    <property type="match status" value="1"/>
</dbReference>
<evidence type="ECO:0000259" key="4">
    <source>
        <dbReference type="PROSITE" id="PS50043"/>
    </source>
</evidence>
<gene>
    <name evidence="6" type="ORF">CDO52_21485</name>
</gene>
<organism evidence="6 7">
    <name type="scientific">Nocardiopsis gilva YIM 90087</name>
    <dbReference type="NCBI Taxonomy" id="1235441"/>
    <lineage>
        <taxon>Bacteria</taxon>
        <taxon>Bacillati</taxon>
        <taxon>Actinomycetota</taxon>
        <taxon>Actinomycetes</taxon>
        <taxon>Streptosporangiales</taxon>
        <taxon>Nocardiopsidaceae</taxon>
        <taxon>Nocardiopsis</taxon>
    </lineage>
</organism>
<dbReference type="CDD" id="cd17535">
    <property type="entry name" value="REC_NarL-like"/>
    <property type="match status" value="1"/>
</dbReference>
<dbReference type="CDD" id="cd06170">
    <property type="entry name" value="LuxR_C_like"/>
    <property type="match status" value="1"/>
</dbReference>
<feature type="domain" description="Response regulatory" evidence="5">
    <location>
        <begin position="7"/>
        <end position="120"/>
    </location>
</feature>
<accession>A0A223SA69</accession>
<dbReference type="KEGG" id="ngv:CDO52_21485"/>
<keyword evidence="7" id="KW-1185">Reference proteome</keyword>
<dbReference type="EMBL" id="CP022753">
    <property type="protein sequence ID" value="ASU85025.1"/>
    <property type="molecule type" value="Genomic_DNA"/>
</dbReference>
<dbReference type="GO" id="GO:0000160">
    <property type="term" value="P:phosphorelay signal transduction system"/>
    <property type="evidence" value="ECO:0007669"/>
    <property type="project" value="InterPro"/>
</dbReference>
<reference evidence="6 7" key="1">
    <citation type="submission" date="2017-08" db="EMBL/GenBank/DDBJ databases">
        <title>The complete genome sequence of Nocardiopsis gilva YIM 90087.</title>
        <authorList>
            <person name="Yin M."/>
            <person name="Tang S."/>
        </authorList>
    </citation>
    <scope>NUCLEOTIDE SEQUENCE [LARGE SCALE GENOMIC DNA]</scope>
    <source>
        <strain evidence="6 7">YIM 90087</strain>
    </source>
</reference>
<dbReference type="Pfam" id="PF00196">
    <property type="entry name" value="GerE"/>
    <property type="match status" value="1"/>
</dbReference>
<dbReference type="OrthoDB" id="4172435at2"/>
<evidence type="ECO:0000313" key="7">
    <source>
        <dbReference type="Proteomes" id="UP000215005"/>
    </source>
</evidence>